<dbReference type="PANTHER" id="PTHR45138">
    <property type="entry name" value="REGULATORY COMPONENTS OF SENSORY TRANSDUCTION SYSTEM"/>
    <property type="match status" value="1"/>
</dbReference>
<dbReference type="InterPro" id="IPR000160">
    <property type="entry name" value="GGDEF_dom"/>
</dbReference>
<dbReference type="Gene3D" id="3.30.70.270">
    <property type="match status" value="1"/>
</dbReference>
<dbReference type="EC" id="2.7.7.65" evidence="2"/>
<dbReference type="InterPro" id="IPR050469">
    <property type="entry name" value="Diguanylate_Cyclase"/>
</dbReference>
<name>A0AAN1WI82_9GAMM</name>
<reference evidence="5 6" key="1">
    <citation type="journal article" date="2022" name="IScience">
        <title>An ultrasensitive nanofiber-based assay for enzymatic hydrolysis and deep-sea microbial degradation of cellulose.</title>
        <authorList>
            <person name="Tsudome M."/>
            <person name="Tachioka M."/>
            <person name="Miyazaki M."/>
            <person name="Uchimura K."/>
            <person name="Tsuda M."/>
            <person name="Takaki Y."/>
            <person name="Deguchi S."/>
        </authorList>
    </citation>
    <scope>NUCLEOTIDE SEQUENCE [LARGE SCALE GENOMIC DNA]</scope>
    <source>
        <strain evidence="5 6">GE09</strain>
    </source>
</reference>
<dbReference type="GO" id="GO:1902201">
    <property type="term" value="P:negative regulation of bacterial-type flagellum-dependent cell motility"/>
    <property type="evidence" value="ECO:0007669"/>
    <property type="project" value="TreeGrafter"/>
</dbReference>
<dbReference type="PANTHER" id="PTHR45138:SF24">
    <property type="entry name" value="DIGUANYLATE CYCLASE DGCC-RELATED"/>
    <property type="match status" value="1"/>
</dbReference>
<dbReference type="KEGG" id="marq:MARGE09_P2267"/>
<dbReference type="AlphaFoldDB" id="A0AAN1WI82"/>
<keyword evidence="6" id="KW-1185">Reference proteome</keyword>
<evidence type="ECO:0000313" key="5">
    <source>
        <dbReference type="EMBL" id="BCD98066.1"/>
    </source>
</evidence>
<keyword evidence="3" id="KW-0175">Coiled coil</keyword>
<evidence type="ECO:0000256" key="1">
    <source>
        <dbReference type="ARBA" id="ARBA00001946"/>
    </source>
</evidence>
<evidence type="ECO:0000259" key="4">
    <source>
        <dbReference type="PROSITE" id="PS50887"/>
    </source>
</evidence>
<dbReference type="GO" id="GO:0052621">
    <property type="term" value="F:diguanylate cyclase activity"/>
    <property type="evidence" value="ECO:0007669"/>
    <property type="project" value="UniProtKB-EC"/>
</dbReference>
<proteinExistence type="predicted"/>
<evidence type="ECO:0000313" key="6">
    <source>
        <dbReference type="Proteomes" id="UP001320119"/>
    </source>
</evidence>
<sequence length="212" mass="23505">MTETITHTCPNADQCEETKQQVAFLNARIKKLEQEVHRDELTGLHNRRHFNYAINQELERTRRSGQPTSLILLDIDHFKQVNDLYGHPVGDLAIQHVANAVIHGLRRLDIACRYGGEEYAIILPSTAVNTAIAVAGRLRQQIVDVPLILPEGRQLALSASLGVSAATEHSQELSSRALVMLADKALYQAKNKGRNCVVANLPFPDVSLDETV</sequence>
<feature type="domain" description="GGDEF" evidence="4">
    <location>
        <begin position="66"/>
        <end position="202"/>
    </location>
</feature>
<dbReference type="SMART" id="SM00267">
    <property type="entry name" value="GGDEF"/>
    <property type="match status" value="1"/>
</dbReference>
<dbReference type="FunFam" id="3.30.70.270:FF:000001">
    <property type="entry name" value="Diguanylate cyclase domain protein"/>
    <property type="match status" value="1"/>
</dbReference>
<dbReference type="PROSITE" id="PS50887">
    <property type="entry name" value="GGDEF"/>
    <property type="match status" value="1"/>
</dbReference>
<dbReference type="SUPFAM" id="SSF55073">
    <property type="entry name" value="Nucleotide cyclase"/>
    <property type="match status" value="1"/>
</dbReference>
<evidence type="ECO:0000256" key="2">
    <source>
        <dbReference type="ARBA" id="ARBA00012528"/>
    </source>
</evidence>
<dbReference type="InterPro" id="IPR043128">
    <property type="entry name" value="Rev_trsase/Diguanyl_cyclase"/>
</dbReference>
<feature type="coiled-coil region" evidence="3">
    <location>
        <begin position="15"/>
        <end position="42"/>
    </location>
</feature>
<dbReference type="Pfam" id="PF00990">
    <property type="entry name" value="GGDEF"/>
    <property type="match status" value="1"/>
</dbReference>
<dbReference type="EMBL" id="AP023086">
    <property type="protein sequence ID" value="BCD98066.1"/>
    <property type="molecule type" value="Genomic_DNA"/>
</dbReference>
<accession>A0AAN1WI82</accession>
<dbReference type="Proteomes" id="UP001320119">
    <property type="component" value="Chromosome"/>
</dbReference>
<dbReference type="CDD" id="cd01949">
    <property type="entry name" value="GGDEF"/>
    <property type="match status" value="1"/>
</dbReference>
<dbReference type="GO" id="GO:0043709">
    <property type="term" value="P:cell adhesion involved in single-species biofilm formation"/>
    <property type="evidence" value="ECO:0007669"/>
    <property type="project" value="TreeGrafter"/>
</dbReference>
<organism evidence="5 6">
    <name type="scientific">Marinagarivorans cellulosilyticus</name>
    <dbReference type="NCBI Taxonomy" id="2721545"/>
    <lineage>
        <taxon>Bacteria</taxon>
        <taxon>Pseudomonadati</taxon>
        <taxon>Pseudomonadota</taxon>
        <taxon>Gammaproteobacteria</taxon>
        <taxon>Cellvibrionales</taxon>
        <taxon>Cellvibrionaceae</taxon>
        <taxon>Marinagarivorans</taxon>
    </lineage>
</organism>
<comment type="cofactor">
    <cofactor evidence="1">
        <name>Mg(2+)</name>
        <dbReference type="ChEBI" id="CHEBI:18420"/>
    </cofactor>
</comment>
<evidence type="ECO:0000256" key="3">
    <source>
        <dbReference type="SAM" id="Coils"/>
    </source>
</evidence>
<dbReference type="InterPro" id="IPR029787">
    <property type="entry name" value="Nucleotide_cyclase"/>
</dbReference>
<dbReference type="GO" id="GO:0005886">
    <property type="term" value="C:plasma membrane"/>
    <property type="evidence" value="ECO:0007669"/>
    <property type="project" value="TreeGrafter"/>
</dbReference>
<protein>
    <recommendedName>
        <fullName evidence="2">diguanylate cyclase</fullName>
        <ecNumber evidence="2">2.7.7.65</ecNumber>
    </recommendedName>
</protein>
<dbReference type="RefSeq" id="WP_236982160.1">
    <property type="nucleotide sequence ID" value="NZ_AP023086.1"/>
</dbReference>
<gene>
    <name evidence="5" type="ORF">MARGE09_P2267</name>
</gene>
<dbReference type="NCBIfam" id="TIGR00254">
    <property type="entry name" value="GGDEF"/>
    <property type="match status" value="1"/>
</dbReference>